<dbReference type="Proteomes" id="UP000198217">
    <property type="component" value="Chromosome I"/>
</dbReference>
<proteinExistence type="predicted"/>
<dbReference type="InterPro" id="IPR011990">
    <property type="entry name" value="TPR-like_helical_dom_sf"/>
</dbReference>
<dbReference type="RefSeq" id="WP_231928405.1">
    <property type="nucleotide sequence ID" value="NZ_LT607750.1"/>
</dbReference>
<dbReference type="EMBL" id="LT607750">
    <property type="protein sequence ID" value="SCG73778.1"/>
    <property type="molecule type" value="Genomic_DNA"/>
</dbReference>
<gene>
    <name evidence="1" type="ORF">GA0070609_4899</name>
</gene>
<organism evidence="1 2">
    <name type="scientific">Micromonospora echinaurantiaca</name>
    <dbReference type="NCBI Taxonomy" id="47857"/>
    <lineage>
        <taxon>Bacteria</taxon>
        <taxon>Bacillati</taxon>
        <taxon>Actinomycetota</taxon>
        <taxon>Actinomycetes</taxon>
        <taxon>Micromonosporales</taxon>
        <taxon>Micromonosporaceae</taxon>
        <taxon>Micromonospora</taxon>
    </lineage>
</organism>
<keyword evidence="2" id="KW-1185">Reference proteome</keyword>
<sequence>MTTADRRQASAEDRLGLAQALYERAVFGGDAAALAEADRHLTGIEADLALARGRILHARFLDDRVEDPRELVLFERAAELFQQLGDDRGAGEALFWIGTVHQVVRQDEGAAAPAFARARELASRAGDQLTMSYVLRHLAFIEQGAGRLDAARQLLTESTRLRRELGFTAGVAANLIGLAYLAGEQGRSDEAERLLDEAAELAAGSEAYGVARWVDQARATLSG</sequence>
<accession>A0A1C5JTE9</accession>
<name>A0A1C5JTE9_9ACTN</name>
<protein>
    <recommendedName>
        <fullName evidence="3">Tetratricopeptide repeat-containing protein</fullName>
    </recommendedName>
</protein>
<dbReference type="Pfam" id="PF13424">
    <property type="entry name" value="TPR_12"/>
    <property type="match status" value="1"/>
</dbReference>
<reference evidence="1 2" key="1">
    <citation type="submission" date="2016-06" db="EMBL/GenBank/DDBJ databases">
        <authorList>
            <person name="Kjaerup R.B."/>
            <person name="Dalgaard T.S."/>
            <person name="Juul-Madsen H.R."/>
        </authorList>
    </citation>
    <scope>NUCLEOTIDE SEQUENCE [LARGE SCALE GENOMIC DNA]</scope>
    <source>
        <strain evidence="1 2">DSM 43904</strain>
    </source>
</reference>
<dbReference type="AlphaFoldDB" id="A0A1C5JTE9"/>
<dbReference type="Gene3D" id="1.25.40.10">
    <property type="entry name" value="Tetratricopeptide repeat domain"/>
    <property type="match status" value="1"/>
</dbReference>
<evidence type="ECO:0000313" key="2">
    <source>
        <dbReference type="Proteomes" id="UP000198217"/>
    </source>
</evidence>
<evidence type="ECO:0008006" key="3">
    <source>
        <dbReference type="Google" id="ProtNLM"/>
    </source>
</evidence>
<dbReference type="SUPFAM" id="SSF48452">
    <property type="entry name" value="TPR-like"/>
    <property type="match status" value="1"/>
</dbReference>
<evidence type="ECO:0000313" key="1">
    <source>
        <dbReference type="EMBL" id="SCG73778.1"/>
    </source>
</evidence>